<dbReference type="RefSeq" id="WP_089065503.1">
    <property type="nucleotide sequence ID" value="NZ_CP022316.1"/>
</dbReference>
<dbReference type="GO" id="GO:0008080">
    <property type="term" value="F:N-acetyltransferase activity"/>
    <property type="evidence" value="ECO:0007669"/>
    <property type="project" value="InterPro"/>
</dbReference>
<dbReference type="Pfam" id="PF00583">
    <property type="entry name" value="Acetyltransf_1"/>
    <property type="match status" value="1"/>
</dbReference>
<evidence type="ECO:0000313" key="5">
    <source>
        <dbReference type="Proteomes" id="UP000198398"/>
    </source>
</evidence>
<keyword evidence="1 4" id="KW-0808">Transferase</keyword>
<accession>A0A220UEE2</accession>
<dbReference type="PROSITE" id="PS51186">
    <property type="entry name" value="GNAT"/>
    <property type="match status" value="1"/>
</dbReference>
<dbReference type="KEGG" id="brv:CFK39_11030"/>
<evidence type="ECO:0000256" key="2">
    <source>
        <dbReference type="ARBA" id="ARBA00023315"/>
    </source>
</evidence>
<proteinExistence type="predicted"/>
<dbReference type="OrthoDB" id="4549080at2"/>
<dbReference type="PANTHER" id="PTHR43626">
    <property type="entry name" value="ACYL-COA N-ACYLTRANSFERASE"/>
    <property type="match status" value="1"/>
</dbReference>
<dbReference type="InterPro" id="IPR045039">
    <property type="entry name" value="NSI-like"/>
</dbReference>
<dbReference type="Proteomes" id="UP000198398">
    <property type="component" value="Chromosome"/>
</dbReference>
<keyword evidence="5" id="KW-1185">Reference proteome</keyword>
<dbReference type="InterPro" id="IPR000182">
    <property type="entry name" value="GNAT_dom"/>
</dbReference>
<dbReference type="GO" id="GO:0005737">
    <property type="term" value="C:cytoplasm"/>
    <property type="evidence" value="ECO:0007669"/>
    <property type="project" value="TreeGrafter"/>
</dbReference>
<organism evidence="4 5">
    <name type="scientific">Brachybacterium avium</name>
    <dbReference type="NCBI Taxonomy" id="2017485"/>
    <lineage>
        <taxon>Bacteria</taxon>
        <taxon>Bacillati</taxon>
        <taxon>Actinomycetota</taxon>
        <taxon>Actinomycetes</taxon>
        <taxon>Micrococcales</taxon>
        <taxon>Dermabacteraceae</taxon>
        <taxon>Brachybacterium</taxon>
    </lineage>
</organism>
<gene>
    <name evidence="4" type="ORF">CFK39_11030</name>
</gene>
<dbReference type="InterPro" id="IPR016181">
    <property type="entry name" value="Acyl_CoA_acyltransferase"/>
</dbReference>
<evidence type="ECO:0000259" key="3">
    <source>
        <dbReference type="PROSITE" id="PS51186"/>
    </source>
</evidence>
<name>A0A220UEE2_9MICO</name>
<evidence type="ECO:0000313" key="4">
    <source>
        <dbReference type="EMBL" id="ASK66262.1"/>
    </source>
</evidence>
<keyword evidence="2" id="KW-0012">Acyltransferase</keyword>
<dbReference type="SUPFAM" id="SSF55729">
    <property type="entry name" value="Acyl-CoA N-acyltransferases (Nat)"/>
    <property type="match status" value="1"/>
</dbReference>
<dbReference type="CDD" id="cd04301">
    <property type="entry name" value="NAT_SF"/>
    <property type="match status" value="1"/>
</dbReference>
<evidence type="ECO:0000256" key="1">
    <source>
        <dbReference type="ARBA" id="ARBA00022679"/>
    </source>
</evidence>
<sequence>MTAKDQHSTVWRGPVTDQELSSLHAAAFDHPEELEPWTERLERYSLGWVTVRRDERLVGFCNIITDGGHHAFLLDVIVQPGHQGTGIGKELVHRAIEECRSSAVDWLHVDFEADLGPFYMTEGLFRRSTAGILKV</sequence>
<dbReference type="AlphaFoldDB" id="A0A220UEE2"/>
<feature type="domain" description="N-acetyltransferase" evidence="3">
    <location>
        <begin position="8"/>
        <end position="135"/>
    </location>
</feature>
<reference evidence="5" key="1">
    <citation type="submission" date="2017-07" db="EMBL/GenBank/DDBJ databases">
        <title>Brachybacterium sp. VR2415.</title>
        <authorList>
            <person name="Tak E.J."/>
            <person name="Bae J.-W."/>
        </authorList>
    </citation>
    <scope>NUCLEOTIDE SEQUENCE [LARGE SCALE GENOMIC DNA]</scope>
    <source>
        <strain evidence="5">VR2415</strain>
    </source>
</reference>
<dbReference type="EMBL" id="CP022316">
    <property type="protein sequence ID" value="ASK66262.1"/>
    <property type="molecule type" value="Genomic_DNA"/>
</dbReference>
<dbReference type="PANTHER" id="PTHR43626:SF4">
    <property type="entry name" value="GCN5-RELATED N-ACETYLTRANSFERASE 2, CHLOROPLASTIC"/>
    <property type="match status" value="1"/>
</dbReference>
<dbReference type="Gene3D" id="3.40.630.30">
    <property type="match status" value="1"/>
</dbReference>
<protein>
    <submittedName>
        <fullName evidence="4">GNAT family N-acetyltransferase</fullName>
    </submittedName>
</protein>